<feature type="region of interest" description="Disordered" evidence="1">
    <location>
        <begin position="1000"/>
        <end position="1043"/>
    </location>
</feature>
<keyword evidence="3" id="KW-1185">Reference proteome</keyword>
<sequence length="1043" mass="112396">MTVASEGRTTQGRTAQEPWMMSRLAAPLKATAASQVGPERQKNRQRSIDGAHDRVQEKAGATASKVPAAGGPRFTIKWGNNVIISKPISEIPRGPCTGQKRKSPAPGVPEHQGDVAGAQAVPRQRERSVPEGIKQMKGLLLEFIDSDIFAAPQQRLETHLRQAPQQSAAQQAVKSVAAKAKPSAAASGVEAVPMVQQKPQGSRPAAAMPMGPPAKKQRSGEMACSAKQVVAAARLPKPAPKHAAEPTPQSVQVQQSPAGTAEGTEPGSAAKQAGMQAQQRSPAIPGALIHSSATQKAPQKQPQQQSSASTHLQPQTAPQQAPCAAPASGAPARSSLAQLASPKDVGSKAQALPHQGALPAAGLAQEQTVRQAHASAQAAAERNAEKSGVAAAEQSSTPAVPQADANAGPLPQPGVVQGPMAAVDAVNAPVAPQADAAAGCPMQQGAAATPAPAPPPPPQHHMQWGLAAAARARARKARKAQGLPTEQQPAELTPELRAQYAAMAAKLGIKQSPELEQAAGAAGAESSSAQMKDTAPAEPQQAEAPQQQSAPAQRPEGPSAAQLRNPRSVTVQEAVQGLARLAPLKRTESDMDIDIDKTPTHGGLLGDTPSPNSTGTAAGASPGVMHAFSDPGKPQSTPAAIDEIVAAAEDGEGSSPGSSASDNEQVKVSRPNLEEGELAEDVRSAQRDGRMREAYDRDHAAAHRSRERSRSLDRVRQYRHSRSLSRSRRMDENRQRRRSSCSRSRSRWADRERRHRRSSHSRSRSRCVARERQYRRSSRSRSCSQWANEERQYRRSSHSRSRSHCVDRERQYRRSSRSRSGSRYVSDYHQYRRSRSRSRCVDRERQYRRSSRSRSRSRCVDRERQYRRSSRSRSPSTRRQYSRRHEESRYCTGHRSRLQQPAVEDSEELRLKLWQLKARSDLDERYAQTAVAALERRLQRALDAERAARAKHSAERATPRRSPSPRPSRSPWPIHIGCDLKVATTAPDVVKPETIAHLAPPAAAAAAADADDEARARAQPSCIESSAPPLPQDDPPPLPDEEC</sequence>
<feature type="compositionally biased region" description="Basic and acidic residues" evidence="1">
    <location>
        <begin position="585"/>
        <end position="599"/>
    </location>
</feature>
<feature type="compositionally biased region" description="Low complexity" evidence="1">
    <location>
        <begin position="248"/>
        <end position="257"/>
    </location>
</feature>
<comment type="caution">
    <text evidence="2">The sequence shown here is derived from an EMBL/GenBank/DDBJ whole genome shotgun (WGS) entry which is preliminary data.</text>
</comment>
<reference evidence="2 3" key="1">
    <citation type="submission" date="2023-10" db="EMBL/GenBank/DDBJ databases">
        <authorList>
            <person name="Maclean D."/>
            <person name="Macfadyen A."/>
        </authorList>
    </citation>
    <scope>NUCLEOTIDE SEQUENCE [LARGE SCALE GENOMIC DNA]</scope>
</reference>
<protein>
    <submittedName>
        <fullName evidence="2">Uncharacterized protein</fullName>
    </submittedName>
</protein>
<feature type="compositionally biased region" description="Basic and acidic residues" evidence="1">
    <location>
        <begin position="944"/>
        <end position="958"/>
    </location>
</feature>
<evidence type="ECO:0000313" key="2">
    <source>
        <dbReference type="EMBL" id="CAK0787561.1"/>
    </source>
</evidence>
<name>A0AAV1IJQ8_9CHLO</name>
<feature type="region of interest" description="Disordered" evidence="1">
    <location>
        <begin position="515"/>
        <end position="904"/>
    </location>
</feature>
<feature type="compositionally biased region" description="Low complexity" evidence="1">
    <location>
        <begin position="639"/>
        <end position="648"/>
    </location>
</feature>
<feature type="compositionally biased region" description="Basic residues" evidence="1">
    <location>
        <begin position="848"/>
        <end position="857"/>
    </location>
</feature>
<dbReference type="Proteomes" id="UP001314263">
    <property type="component" value="Unassembled WGS sequence"/>
</dbReference>
<feature type="region of interest" description="Disordered" evidence="1">
    <location>
        <begin position="88"/>
        <end position="130"/>
    </location>
</feature>
<gene>
    <name evidence="2" type="ORF">CVIRNUC_010783</name>
</gene>
<organism evidence="2 3">
    <name type="scientific">Coccomyxa viridis</name>
    <dbReference type="NCBI Taxonomy" id="1274662"/>
    <lineage>
        <taxon>Eukaryota</taxon>
        <taxon>Viridiplantae</taxon>
        <taxon>Chlorophyta</taxon>
        <taxon>core chlorophytes</taxon>
        <taxon>Trebouxiophyceae</taxon>
        <taxon>Trebouxiophyceae incertae sedis</taxon>
        <taxon>Coccomyxaceae</taxon>
        <taxon>Coccomyxa</taxon>
    </lineage>
</organism>
<feature type="compositionally biased region" description="Low complexity" evidence="1">
    <location>
        <begin position="292"/>
        <end position="332"/>
    </location>
</feature>
<feature type="compositionally biased region" description="Basic residues" evidence="1">
    <location>
        <begin position="753"/>
        <end position="767"/>
    </location>
</feature>
<feature type="compositionally biased region" description="Basic residues" evidence="1">
    <location>
        <begin position="717"/>
        <end position="727"/>
    </location>
</feature>
<feature type="compositionally biased region" description="Pro residues" evidence="1">
    <location>
        <begin position="1028"/>
        <end position="1043"/>
    </location>
</feature>
<feature type="compositionally biased region" description="Low complexity" evidence="1">
    <location>
        <begin position="372"/>
        <end position="381"/>
    </location>
</feature>
<feature type="region of interest" description="Disordered" evidence="1">
    <location>
        <begin position="944"/>
        <end position="973"/>
    </location>
</feature>
<evidence type="ECO:0000313" key="3">
    <source>
        <dbReference type="Proteomes" id="UP001314263"/>
    </source>
</evidence>
<feature type="region of interest" description="Disordered" evidence="1">
    <location>
        <begin position="1"/>
        <end position="72"/>
    </location>
</feature>
<proteinExistence type="predicted"/>
<accession>A0AAV1IJQ8</accession>
<feature type="compositionally biased region" description="Basic residues" evidence="1">
    <location>
        <begin position="735"/>
        <end position="746"/>
    </location>
</feature>
<feature type="compositionally biased region" description="Basic and acidic residues" evidence="1">
    <location>
        <begin position="680"/>
        <end position="701"/>
    </location>
</feature>
<feature type="compositionally biased region" description="Low complexity" evidence="1">
    <location>
        <begin position="516"/>
        <end position="556"/>
    </location>
</feature>
<feature type="region of interest" description="Disordered" evidence="1">
    <location>
        <begin position="434"/>
        <end position="494"/>
    </location>
</feature>
<dbReference type="EMBL" id="CAUYUE010000017">
    <property type="protein sequence ID" value="CAK0787561.1"/>
    <property type="molecule type" value="Genomic_DNA"/>
</dbReference>
<feature type="region of interest" description="Disordered" evidence="1">
    <location>
        <begin position="180"/>
        <end position="417"/>
    </location>
</feature>
<feature type="compositionally biased region" description="Basic residues" evidence="1">
    <location>
        <begin position="794"/>
        <end position="803"/>
    </location>
</feature>
<feature type="compositionally biased region" description="Basic and acidic residues" evidence="1">
    <location>
        <begin position="39"/>
        <end position="57"/>
    </location>
</feature>
<evidence type="ECO:0000256" key="1">
    <source>
        <dbReference type="SAM" id="MobiDB-lite"/>
    </source>
</evidence>
<dbReference type="AlphaFoldDB" id="A0AAV1IJQ8"/>